<evidence type="ECO:0000256" key="1">
    <source>
        <dbReference type="SAM" id="Phobius"/>
    </source>
</evidence>
<reference evidence="2 3" key="1">
    <citation type="submission" date="2020-04" db="EMBL/GenBank/DDBJ databases">
        <title>Genome sequencing of novel species.</title>
        <authorList>
            <person name="Heo J."/>
            <person name="Kim S.-J."/>
            <person name="Kim J.-S."/>
            <person name="Hong S.-B."/>
            <person name="Kwon S.-W."/>
        </authorList>
    </citation>
    <scope>NUCLEOTIDE SEQUENCE [LARGE SCALE GENOMIC DNA]</scope>
    <source>
        <strain evidence="2 3">F39-2</strain>
    </source>
</reference>
<name>A0A7L5E5Y8_9SPHI</name>
<gene>
    <name evidence="2" type="ORF">HH214_07775</name>
</gene>
<dbReference type="EMBL" id="CP051682">
    <property type="protein sequence ID" value="QJD95776.1"/>
    <property type="molecule type" value="Genomic_DNA"/>
</dbReference>
<dbReference type="RefSeq" id="WP_169606783.1">
    <property type="nucleotide sequence ID" value="NZ_CP051682.1"/>
</dbReference>
<protein>
    <submittedName>
        <fullName evidence="2">Uncharacterized protein</fullName>
    </submittedName>
</protein>
<evidence type="ECO:0000313" key="3">
    <source>
        <dbReference type="Proteomes" id="UP000503278"/>
    </source>
</evidence>
<dbReference type="AlphaFoldDB" id="A0A7L5E5Y8"/>
<dbReference type="KEGG" id="mrob:HH214_07775"/>
<feature type="transmembrane region" description="Helical" evidence="1">
    <location>
        <begin position="26"/>
        <end position="46"/>
    </location>
</feature>
<accession>A0A7L5E5Y8</accession>
<keyword evidence="3" id="KW-1185">Reference proteome</keyword>
<keyword evidence="1" id="KW-0472">Membrane</keyword>
<feature type="transmembrane region" description="Helical" evidence="1">
    <location>
        <begin position="52"/>
        <end position="81"/>
    </location>
</feature>
<organism evidence="2 3">
    <name type="scientific">Mucilaginibacter robiniae</name>
    <dbReference type="NCBI Taxonomy" id="2728022"/>
    <lineage>
        <taxon>Bacteria</taxon>
        <taxon>Pseudomonadati</taxon>
        <taxon>Bacteroidota</taxon>
        <taxon>Sphingobacteriia</taxon>
        <taxon>Sphingobacteriales</taxon>
        <taxon>Sphingobacteriaceae</taxon>
        <taxon>Mucilaginibacter</taxon>
    </lineage>
</organism>
<keyword evidence="1" id="KW-1133">Transmembrane helix</keyword>
<sequence>MKQAVHCPNCSGVSMQLSNKEYFSRMIAIILWLAIGIILTMEAGWFDNVPEWLGFLLILLLGISIIVIPILVLSYVIAVLIKPSEQMKCKYCLHKFTIQL</sequence>
<keyword evidence="1" id="KW-0812">Transmembrane</keyword>
<evidence type="ECO:0000313" key="2">
    <source>
        <dbReference type="EMBL" id="QJD95776.1"/>
    </source>
</evidence>
<dbReference type="Proteomes" id="UP000503278">
    <property type="component" value="Chromosome"/>
</dbReference>
<proteinExistence type="predicted"/>